<dbReference type="InterPro" id="IPR017884">
    <property type="entry name" value="SANT_dom"/>
</dbReference>
<dbReference type="SUPFAM" id="SSF46689">
    <property type="entry name" value="Homeodomain-like"/>
    <property type="match status" value="1"/>
</dbReference>
<keyword evidence="1" id="KW-0805">Transcription regulation</keyword>
<dbReference type="InterPro" id="IPR001005">
    <property type="entry name" value="SANT/Myb"/>
</dbReference>
<keyword evidence="3" id="KW-0804">Transcription</keyword>
<organism evidence="8 9">
    <name type="scientific">Digitaria exilis</name>
    <dbReference type="NCBI Taxonomy" id="1010633"/>
    <lineage>
        <taxon>Eukaryota</taxon>
        <taxon>Viridiplantae</taxon>
        <taxon>Streptophyta</taxon>
        <taxon>Embryophyta</taxon>
        <taxon>Tracheophyta</taxon>
        <taxon>Spermatophyta</taxon>
        <taxon>Magnoliopsida</taxon>
        <taxon>Liliopsida</taxon>
        <taxon>Poales</taxon>
        <taxon>Poaceae</taxon>
        <taxon>PACMAD clade</taxon>
        <taxon>Panicoideae</taxon>
        <taxon>Panicodae</taxon>
        <taxon>Paniceae</taxon>
        <taxon>Anthephorinae</taxon>
        <taxon>Digitaria</taxon>
    </lineage>
</organism>
<dbReference type="Pfam" id="PF23671">
    <property type="entry name" value="HTH_70"/>
    <property type="match status" value="1"/>
</dbReference>
<keyword evidence="4" id="KW-0539">Nucleus</keyword>
<evidence type="ECO:0000256" key="4">
    <source>
        <dbReference type="ARBA" id="ARBA00023242"/>
    </source>
</evidence>
<sequence length="168" mass="19468">MDPKLNAEWSASEIAMVRSLIARDNATYNNHNVIVNDIQACFPWKEKDQVIELYVELVVEMIQLIHGRNNHMMQGKNSRYWTKGEHRQFLHGLYVYGWGNWADISEYFVTTKSPTQICSHAQKYINMLESTYEKQHYNTNTVRLHDDEPSVQSNFGSGQASSSQGHLD</sequence>
<dbReference type="EMBL" id="JACEFO010001653">
    <property type="protein sequence ID" value="KAF8725844.1"/>
    <property type="molecule type" value="Genomic_DNA"/>
</dbReference>
<dbReference type="Proteomes" id="UP000636709">
    <property type="component" value="Unassembled WGS sequence"/>
</dbReference>
<dbReference type="PANTHER" id="PTHR44042">
    <property type="entry name" value="DUPLICATED HOMEODOMAIN-LIKE SUPERFAMILY PROTEIN-RELATED"/>
    <property type="match status" value="1"/>
</dbReference>
<reference evidence="8" key="1">
    <citation type="submission" date="2020-07" db="EMBL/GenBank/DDBJ databases">
        <title>Genome sequence and genetic diversity analysis of an under-domesticated orphan crop, white fonio (Digitaria exilis).</title>
        <authorList>
            <person name="Bennetzen J.L."/>
            <person name="Chen S."/>
            <person name="Ma X."/>
            <person name="Wang X."/>
            <person name="Yssel A.E.J."/>
            <person name="Chaluvadi S.R."/>
            <person name="Johnson M."/>
            <person name="Gangashetty P."/>
            <person name="Hamidou F."/>
            <person name="Sanogo M.D."/>
            <person name="Zwaenepoel A."/>
            <person name="Wallace J."/>
            <person name="Van De Peer Y."/>
            <person name="Van Deynze A."/>
        </authorList>
    </citation>
    <scope>NUCLEOTIDE SEQUENCE</scope>
    <source>
        <tissue evidence="8">Leaves</tissue>
    </source>
</reference>
<evidence type="ECO:0000313" key="9">
    <source>
        <dbReference type="Proteomes" id="UP000636709"/>
    </source>
</evidence>
<dbReference type="InterPro" id="IPR017930">
    <property type="entry name" value="Myb_dom"/>
</dbReference>
<dbReference type="PANTHER" id="PTHR44042:SF11">
    <property type="entry name" value="OS06G0173800 PROTEIN"/>
    <property type="match status" value="1"/>
</dbReference>
<keyword evidence="9" id="KW-1185">Reference proteome</keyword>
<dbReference type="InterPro" id="IPR056195">
    <property type="entry name" value="HTH_70"/>
</dbReference>
<evidence type="ECO:0000259" key="7">
    <source>
        <dbReference type="PROSITE" id="PS51294"/>
    </source>
</evidence>
<accession>A0A835F204</accession>
<proteinExistence type="predicted"/>
<feature type="region of interest" description="Disordered" evidence="5">
    <location>
        <begin position="146"/>
        <end position="168"/>
    </location>
</feature>
<dbReference type="GO" id="GO:0003677">
    <property type="term" value="F:DNA binding"/>
    <property type="evidence" value="ECO:0007669"/>
    <property type="project" value="UniProtKB-KW"/>
</dbReference>
<dbReference type="PROSITE" id="PS51294">
    <property type="entry name" value="HTH_MYB"/>
    <property type="match status" value="1"/>
</dbReference>
<dbReference type="InterPro" id="IPR009057">
    <property type="entry name" value="Homeodomain-like_sf"/>
</dbReference>
<keyword evidence="2" id="KW-0238">DNA-binding</keyword>
<name>A0A835F204_9POAL</name>
<dbReference type="InterPro" id="IPR006447">
    <property type="entry name" value="Myb_dom_plants"/>
</dbReference>
<dbReference type="Gene3D" id="1.10.10.60">
    <property type="entry name" value="Homeodomain-like"/>
    <property type="match status" value="1"/>
</dbReference>
<dbReference type="CDD" id="cd00167">
    <property type="entry name" value="SANT"/>
    <property type="match status" value="1"/>
</dbReference>
<comment type="caution">
    <text evidence="8">The sequence shown here is derived from an EMBL/GenBank/DDBJ whole genome shotgun (WGS) entry which is preliminary data.</text>
</comment>
<feature type="domain" description="SANT" evidence="6">
    <location>
        <begin position="81"/>
        <end position="117"/>
    </location>
</feature>
<dbReference type="Pfam" id="PF00249">
    <property type="entry name" value="Myb_DNA-binding"/>
    <property type="match status" value="1"/>
</dbReference>
<dbReference type="OrthoDB" id="582313at2759"/>
<dbReference type="SMART" id="SM00717">
    <property type="entry name" value="SANT"/>
    <property type="match status" value="1"/>
</dbReference>
<evidence type="ECO:0000313" key="8">
    <source>
        <dbReference type="EMBL" id="KAF8725844.1"/>
    </source>
</evidence>
<evidence type="ECO:0000256" key="2">
    <source>
        <dbReference type="ARBA" id="ARBA00023125"/>
    </source>
</evidence>
<dbReference type="NCBIfam" id="TIGR01557">
    <property type="entry name" value="myb_SHAQKYF"/>
    <property type="match status" value="1"/>
</dbReference>
<dbReference type="PROSITE" id="PS51293">
    <property type="entry name" value="SANT"/>
    <property type="match status" value="1"/>
</dbReference>
<protein>
    <submittedName>
        <fullName evidence="8">Uncharacterized protein</fullName>
    </submittedName>
</protein>
<evidence type="ECO:0000256" key="3">
    <source>
        <dbReference type="ARBA" id="ARBA00023163"/>
    </source>
</evidence>
<feature type="compositionally biased region" description="Polar residues" evidence="5">
    <location>
        <begin position="150"/>
        <end position="168"/>
    </location>
</feature>
<evidence type="ECO:0000259" key="6">
    <source>
        <dbReference type="PROSITE" id="PS51293"/>
    </source>
</evidence>
<gene>
    <name evidence="8" type="ORF">HU200_020405</name>
</gene>
<evidence type="ECO:0000256" key="5">
    <source>
        <dbReference type="SAM" id="MobiDB-lite"/>
    </source>
</evidence>
<evidence type="ECO:0000256" key="1">
    <source>
        <dbReference type="ARBA" id="ARBA00023015"/>
    </source>
</evidence>
<feature type="domain" description="HTH myb-type" evidence="7">
    <location>
        <begin position="73"/>
        <end position="129"/>
    </location>
</feature>
<dbReference type="AlphaFoldDB" id="A0A835F204"/>